<dbReference type="Pfam" id="PF02597">
    <property type="entry name" value="ThiS"/>
    <property type="match status" value="1"/>
</dbReference>
<dbReference type="AlphaFoldDB" id="A0A1S8F191"/>
<accession>A0A1S8F191</accession>
<dbReference type="InterPro" id="IPR016155">
    <property type="entry name" value="Mopterin_synth/thiamin_S_b"/>
</dbReference>
<keyword evidence="2" id="KW-1185">Reference proteome</keyword>
<proteinExistence type="predicted"/>
<protein>
    <submittedName>
        <fullName evidence="1">Molybdopterin synthase sulfur carrier subunit</fullName>
    </submittedName>
</protein>
<organism evidence="1 2">
    <name type="scientific">Stutzerimonas degradans</name>
    <dbReference type="NCBI Taxonomy" id="2968968"/>
    <lineage>
        <taxon>Bacteria</taxon>
        <taxon>Pseudomonadati</taxon>
        <taxon>Pseudomonadota</taxon>
        <taxon>Gammaproteobacteria</taxon>
        <taxon>Pseudomonadales</taxon>
        <taxon>Pseudomonadaceae</taxon>
        <taxon>Stutzerimonas</taxon>
    </lineage>
</organism>
<comment type="caution">
    <text evidence="1">The sequence shown here is derived from an EMBL/GenBank/DDBJ whole genome shotgun (WGS) entry which is preliminary data.</text>
</comment>
<dbReference type="InterPro" id="IPR003749">
    <property type="entry name" value="ThiS/MoaD-like"/>
</dbReference>
<dbReference type="Proteomes" id="UP000235881">
    <property type="component" value="Unassembled WGS sequence"/>
</dbReference>
<dbReference type="CDD" id="cd00754">
    <property type="entry name" value="Ubl_MoaD"/>
    <property type="match status" value="1"/>
</dbReference>
<evidence type="ECO:0000313" key="1">
    <source>
        <dbReference type="EMBL" id="PNF77002.1"/>
    </source>
</evidence>
<name>A0A1S8F191_9GAMM</name>
<dbReference type="InterPro" id="IPR012675">
    <property type="entry name" value="Beta-grasp_dom_sf"/>
</dbReference>
<gene>
    <name evidence="1" type="ORF">CXK95_04735</name>
</gene>
<dbReference type="RefSeq" id="WP_043299124.1">
    <property type="nucleotide sequence ID" value="NZ_CP065721.1"/>
</dbReference>
<dbReference type="SUPFAM" id="SSF54285">
    <property type="entry name" value="MoaD/ThiS"/>
    <property type="match status" value="1"/>
</dbReference>
<dbReference type="Gene3D" id="3.10.20.30">
    <property type="match status" value="1"/>
</dbReference>
<reference evidence="1 2" key="1">
    <citation type="submission" date="2018-01" db="EMBL/GenBank/DDBJ databases">
        <title>Denitrification phenotypes of diverse strains of Pseudomonas stutzeri.</title>
        <authorList>
            <person name="Milligan D.A."/>
            <person name="Bergaust L."/>
            <person name="Bakken L.R."/>
            <person name="Frostegard A."/>
        </authorList>
    </citation>
    <scope>NUCLEOTIDE SEQUENCE [LARGE SCALE GENOMIC DNA]</scope>
    <source>
        <strain evidence="1 2">DSM 50238</strain>
    </source>
</reference>
<dbReference type="EMBL" id="POUK01000002">
    <property type="protein sequence ID" value="PNF77002.1"/>
    <property type="molecule type" value="Genomic_DNA"/>
</dbReference>
<sequence length="82" mass="9572">MLRISYFARYRELLGCEFERLPWRPEFATIDDLRRYLQRRGHAWALLAERNLLCARNQALCSSAETLHDGDEIAFFPPVTGG</sequence>
<evidence type="ECO:0000313" key="2">
    <source>
        <dbReference type="Proteomes" id="UP000235881"/>
    </source>
</evidence>